<feature type="compositionally biased region" description="Basic and acidic residues" evidence="1">
    <location>
        <begin position="804"/>
        <end position="835"/>
    </location>
</feature>
<keyword evidence="4" id="KW-1185">Reference proteome</keyword>
<reference evidence="3" key="3">
    <citation type="submission" date="2025-09" db="UniProtKB">
        <authorList>
            <consortium name="Ensembl"/>
        </authorList>
    </citation>
    <scope>IDENTIFICATION</scope>
</reference>
<name>A0AAY5KHD4_ESOLU</name>
<evidence type="ECO:0000313" key="3">
    <source>
        <dbReference type="Ensembl" id="ENSELUP00000085777.1"/>
    </source>
</evidence>
<feature type="compositionally biased region" description="Low complexity" evidence="1">
    <location>
        <begin position="976"/>
        <end position="996"/>
    </location>
</feature>
<evidence type="ECO:0000313" key="4">
    <source>
        <dbReference type="Proteomes" id="UP000265140"/>
    </source>
</evidence>
<reference evidence="3 4" key="1">
    <citation type="submission" date="2020-02" db="EMBL/GenBank/DDBJ databases">
        <title>Esox lucius (northern pike) genome, fEsoLuc1, primary haplotype.</title>
        <authorList>
            <person name="Myers G."/>
            <person name="Karagic N."/>
            <person name="Meyer A."/>
            <person name="Pippel M."/>
            <person name="Reichard M."/>
            <person name="Winkler S."/>
            <person name="Tracey A."/>
            <person name="Sims Y."/>
            <person name="Howe K."/>
            <person name="Rhie A."/>
            <person name="Formenti G."/>
            <person name="Durbin R."/>
            <person name="Fedrigo O."/>
            <person name="Jarvis E.D."/>
        </authorList>
    </citation>
    <scope>NUCLEOTIDE SEQUENCE [LARGE SCALE GENOMIC DNA]</scope>
</reference>
<dbReference type="PANTHER" id="PTHR46345">
    <property type="entry name" value="INVERTED FORMIN-2"/>
    <property type="match status" value="1"/>
</dbReference>
<dbReference type="GeneTree" id="ENSGT00940000155128"/>
<feature type="compositionally biased region" description="Basic and acidic residues" evidence="1">
    <location>
        <begin position="773"/>
        <end position="784"/>
    </location>
</feature>
<evidence type="ECO:0000256" key="1">
    <source>
        <dbReference type="SAM" id="MobiDB-lite"/>
    </source>
</evidence>
<dbReference type="SMART" id="SM00498">
    <property type="entry name" value="FH2"/>
    <property type="match status" value="1"/>
</dbReference>
<feature type="region of interest" description="Disordered" evidence="1">
    <location>
        <begin position="1"/>
        <end position="60"/>
    </location>
</feature>
<feature type="domain" description="FH2" evidence="2">
    <location>
        <begin position="53"/>
        <end position="489"/>
    </location>
</feature>
<feature type="compositionally biased region" description="Basic and acidic residues" evidence="1">
    <location>
        <begin position="1012"/>
        <end position="1021"/>
    </location>
</feature>
<feature type="compositionally biased region" description="Polar residues" evidence="1">
    <location>
        <begin position="623"/>
        <end position="636"/>
    </location>
</feature>
<proteinExistence type="predicted"/>
<protein>
    <recommendedName>
        <fullName evidence="2">FH2 domain-containing protein</fullName>
    </recommendedName>
</protein>
<dbReference type="Proteomes" id="UP000265140">
    <property type="component" value="Chromosome 24"/>
</dbReference>
<organism evidence="3 4">
    <name type="scientific">Esox lucius</name>
    <name type="common">Northern pike</name>
    <dbReference type="NCBI Taxonomy" id="8010"/>
    <lineage>
        <taxon>Eukaryota</taxon>
        <taxon>Metazoa</taxon>
        <taxon>Chordata</taxon>
        <taxon>Craniata</taxon>
        <taxon>Vertebrata</taxon>
        <taxon>Euteleostomi</taxon>
        <taxon>Actinopterygii</taxon>
        <taxon>Neopterygii</taxon>
        <taxon>Teleostei</taxon>
        <taxon>Protacanthopterygii</taxon>
        <taxon>Esociformes</taxon>
        <taxon>Esocidae</taxon>
        <taxon>Esox</taxon>
    </lineage>
</organism>
<dbReference type="SUPFAM" id="SSF101447">
    <property type="entry name" value="Formin homology 2 domain (FH2 domain)"/>
    <property type="match status" value="1"/>
</dbReference>
<dbReference type="Pfam" id="PF02181">
    <property type="entry name" value="FH2"/>
    <property type="match status" value="2"/>
</dbReference>
<reference evidence="3" key="2">
    <citation type="submission" date="2025-08" db="UniProtKB">
        <authorList>
            <consortium name="Ensembl"/>
        </authorList>
    </citation>
    <scope>IDENTIFICATION</scope>
</reference>
<feature type="compositionally biased region" description="Pro residues" evidence="1">
    <location>
        <begin position="29"/>
        <end position="50"/>
    </location>
</feature>
<gene>
    <name evidence="3" type="primary">FHDC1</name>
</gene>
<feature type="compositionally biased region" description="Polar residues" evidence="1">
    <location>
        <begin position="1098"/>
        <end position="1137"/>
    </location>
</feature>
<dbReference type="InterPro" id="IPR015425">
    <property type="entry name" value="FH2_Formin"/>
</dbReference>
<dbReference type="PANTHER" id="PTHR46345:SF11">
    <property type="entry name" value="FORMIN-J-LIKE"/>
    <property type="match status" value="1"/>
</dbReference>
<feature type="compositionally biased region" description="Low complexity" evidence="1">
    <location>
        <begin position="1062"/>
        <end position="1077"/>
    </location>
</feature>
<dbReference type="InterPro" id="IPR042201">
    <property type="entry name" value="FH2_Formin_sf"/>
</dbReference>
<dbReference type="Gene3D" id="1.20.58.2220">
    <property type="entry name" value="Formin, FH2 domain"/>
    <property type="match status" value="1"/>
</dbReference>
<dbReference type="PROSITE" id="PS51444">
    <property type="entry name" value="FH2"/>
    <property type="match status" value="1"/>
</dbReference>
<dbReference type="Ensembl" id="ENSELUT00000091562.1">
    <property type="protein sequence ID" value="ENSELUP00000085777.1"/>
    <property type="gene ID" value="ENSELUG00000006571.3"/>
</dbReference>
<feature type="compositionally biased region" description="Basic and acidic residues" evidence="1">
    <location>
        <begin position="471"/>
        <end position="488"/>
    </location>
</feature>
<feature type="compositionally biased region" description="Polar residues" evidence="1">
    <location>
        <begin position="1"/>
        <end position="20"/>
    </location>
</feature>
<dbReference type="AlphaFoldDB" id="A0AAY5KHD4"/>
<feature type="compositionally biased region" description="Basic and acidic residues" evidence="1">
    <location>
        <begin position="709"/>
        <end position="719"/>
    </location>
</feature>
<feature type="region of interest" description="Disordered" evidence="1">
    <location>
        <begin position="471"/>
        <end position="536"/>
    </location>
</feature>
<accession>A0AAY5KHD4</accession>
<sequence length="1240" mass="135851">MHVMSSVTPANDNQSFQESGGATAKIMSPSPPAPPPPSCGPPPPPPPPGLGAPAGGHSRQRRIRSFFWKPIPEEKVKGGTNVWTQSPGQQQQYQIDVRTIEELFSQTDCQSPRVAMVTRGGKARSSLKETKDRVRILNSKTEMNVGIFLKHFKKSNQEIIQDIRHGNSKPYGAALLQDLLKLLPETEEAKKLQAFKGDVSKLSLVDSFMFLLTQVPSFEVRINAMALKEVFPPAFENTSRDIDILQMATKAWLIWYLSPPEVLGCEELRMCVCVCVCVCTAWLIWYLSPPEVLGCEELHAVLHLVLQAGNILNAGGYAGNAVGFKLSSLLTLADTKANKPDMNLLHFVAMEAQKKDEKLLDFPGKLEHVQSASRISLEILDAELHSLSSRTSSVEESIQGDSELLEQLDQFLQSSTTALVELRRRRQDLTKEGNMLIDFFCEDKESFKLDECFRVFQDFCLKFQKAVKDNREREQHRNRLRQLEEKRHPWTGGEVSGSESDPGRLHPVKSRPHSPQNALGRSGSIRRSRGSASAAADRQLTNLLTLGLTSDLQPWRRLWREAEPPETSPTGSPETLRSPKGSPLARLQPQAPEEHTPPPKRHTQAGTGAPITAGREPDRQPQPDLNSNTSNLNHSPQPKPVDNRPDNDLNHSPQPKPVDNRPDNDLNHSPQPKPVDNRPDNDLNHSPQPKPVDNRPDNDLNHSPQPKPVDNRPGNDLHHNQPSGLNVYVERRALVTGLRAFDQVSTSHRHRRLDNQVVTDLDTGYEELSPVCESREERAEKEKEEEKDEESQEEKEKEEEERAEEEKEKKEGEESQKVKDVFLCQTEKEACDPKPTKSPAPTDGPAPPQNTLYDEGEGPTHAAEPPADSTPSESQPTNEHSVPASASTNQPEAVSPSTNGSPAWSAQGTNPKASPVSKTSRLQAPRMGLTGGRKQVIRTLTTLENQDMRRVVPISKSSRHSLIPGKRVGKPPGHQSSDPGTPSSSSSSTSNPSNPSLRPLERSAIASQGSTRHTEDGKDPKAPAGVRSSARHQLSVLRRNPSSQTPARPAAPRPPPEEKMCRATLRALAAARGAVPAAGGGGNSLSTPSPPSPRAGSSKHSLNLPSFARNTAASTFRWTPSSLNSPRSSPGTLTPAKTSPCSSPVPSLSPGPSPLTRTASLRHPRVTTPVPPGRDSTLRRSQSIRGPSRSPRTPLPNPLATRPPLEVLTVPKGNARRNSGSSDKSTNSRDSSKAQKPTWR</sequence>
<feature type="region of interest" description="Disordered" evidence="1">
    <location>
        <begin position="562"/>
        <end position="725"/>
    </location>
</feature>
<feature type="compositionally biased region" description="Acidic residues" evidence="1">
    <location>
        <begin position="785"/>
        <end position="803"/>
    </location>
</feature>
<feature type="compositionally biased region" description="Pro residues" evidence="1">
    <location>
        <begin position="836"/>
        <end position="848"/>
    </location>
</feature>
<feature type="region of interest" description="Disordered" evidence="1">
    <location>
        <begin position="741"/>
        <end position="1240"/>
    </location>
</feature>
<feature type="compositionally biased region" description="Polar residues" evidence="1">
    <location>
        <begin position="869"/>
        <end position="922"/>
    </location>
</feature>
<evidence type="ECO:0000259" key="2">
    <source>
        <dbReference type="PROSITE" id="PS51444"/>
    </source>
</evidence>